<name>A0A9X3SFK0_9ACTN</name>
<comment type="caution">
    <text evidence="3">The sequence shown here is derived from an EMBL/GenBank/DDBJ whole genome shotgun (WGS) entry which is preliminary data.</text>
</comment>
<dbReference type="PANTHER" id="PTHR34473:SF3">
    <property type="entry name" value="TRANSMEMBRANE PROTEIN-RELATED"/>
    <property type="match status" value="1"/>
</dbReference>
<dbReference type="Proteomes" id="UP001140076">
    <property type="component" value="Unassembled WGS sequence"/>
</dbReference>
<feature type="transmembrane region" description="Helical" evidence="1">
    <location>
        <begin position="53"/>
        <end position="76"/>
    </location>
</feature>
<reference evidence="3" key="1">
    <citation type="submission" date="2021-10" db="EMBL/GenBank/DDBJ databases">
        <title>Streptomonospora sp. nov., isolated from mangrove soil.</title>
        <authorList>
            <person name="Chen X."/>
            <person name="Ge X."/>
            <person name="Liu W."/>
        </authorList>
    </citation>
    <scope>NUCLEOTIDE SEQUENCE</scope>
    <source>
        <strain evidence="3">S1-112</strain>
    </source>
</reference>
<protein>
    <submittedName>
        <fullName evidence="3">PH domain-containing protein</fullName>
    </submittedName>
</protein>
<dbReference type="AlphaFoldDB" id="A0A9X3SFK0"/>
<feature type="domain" description="YdbS-like PH" evidence="2">
    <location>
        <begin position="78"/>
        <end position="155"/>
    </location>
</feature>
<dbReference type="Pfam" id="PF03703">
    <property type="entry name" value="bPH_2"/>
    <property type="match status" value="1"/>
</dbReference>
<evidence type="ECO:0000256" key="1">
    <source>
        <dbReference type="SAM" id="Phobius"/>
    </source>
</evidence>
<accession>A0A9X3SFK0</accession>
<keyword evidence="4" id="KW-1185">Reference proteome</keyword>
<keyword evidence="1" id="KW-0472">Membrane</keyword>
<keyword evidence="1" id="KW-0812">Transmembrane</keyword>
<dbReference type="EMBL" id="JAJAQC010000045">
    <property type="protein sequence ID" value="MDA0566938.1"/>
    <property type="molecule type" value="Genomic_DNA"/>
</dbReference>
<evidence type="ECO:0000313" key="3">
    <source>
        <dbReference type="EMBL" id="MDA0566938.1"/>
    </source>
</evidence>
<organism evidence="3 4">
    <name type="scientific">Streptomonospora mangrovi</name>
    <dbReference type="NCBI Taxonomy" id="2883123"/>
    <lineage>
        <taxon>Bacteria</taxon>
        <taxon>Bacillati</taxon>
        <taxon>Actinomycetota</taxon>
        <taxon>Actinomycetes</taxon>
        <taxon>Streptosporangiales</taxon>
        <taxon>Nocardiopsidaceae</taxon>
        <taxon>Streptomonospora</taxon>
    </lineage>
</organism>
<sequence>MTLTHPAVALRPPRNRVERRAVGWWTARALAVAVPAAAAPAVAALFVPDPYRTWLLLAAAALSVAGLAVAAVMPLWRYRVHRWEVTGTAVYTASGWLWQEWRVAPMSRIQTVDTQRGPLQRLFGLAQITVTTASAAGPVVIDGLDGRRADDIAAELTAATDRTEGDAT</sequence>
<evidence type="ECO:0000259" key="2">
    <source>
        <dbReference type="Pfam" id="PF03703"/>
    </source>
</evidence>
<dbReference type="RefSeq" id="WP_270074192.1">
    <property type="nucleotide sequence ID" value="NZ_JAJAQC010000045.1"/>
</dbReference>
<gene>
    <name evidence="3" type="ORF">LG943_21855</name>
</gene>
<keyword evidence="1" id="KW-1133">Transmembrane helix</keyword>
<dbReference type="PANTHER" id="PTHR34473">
    <property type="entry name" value="UPF0699 TRANSMEMBRANE PROTEIN YDBS"/>
    <property type="match status" value="1"/>
</dbReference>
<feature type="transmembrane region" description="Helical" evidence="1">
    <location>
        <begin position="21"/>
        <end position="47"/>
    </location>
</feature>
<proteinExistence type="predicted"/>
<evidence type="ECO:0000313" key="4">
    <source>
        <dbReference type="Proteomes" id="UP001140076"/>
    </source>
</evidence>
<dbReference type="InterPro" id="IPR005182">
    <property type="entry name" value="YdbS-like_PH"/>
</dbReference>